<accession>A0A645J0L8</accession>
<evidence type="ECO:0000313" key="2">
    <source>
        <dbReference type="EMBL" id="MPN57228.1"/>
    </source>
</evidence>
<dbReference type="EMBL" id="VSSQ01128521">
    <property type="protein sequence ID" value="MPN57228.1"/>
    <property type="molecule type" value="Genomic_DNA"/>
</dbReference>
<gene>
    <name evidence="2" type="ORF">SDC9_204922</name>
</gene>
<dbReference type="AlphaFoldDB" id="A0A645J0L8"/>
<reference evidence="2" key="1">
    <citation type="submission" date="2019-08" db="EMBL/GenBank/DDBJ databases">
        <authorList>
            <person name="Kucharzyk K."/>
            <person name="Murdoch R.W."/>
            <person name="Higgins S."/>
            <person name="Loffler F."/>
        </authorList>
    </citation>
    <scope>NUCLEOTIDE SEQUENCE</scope>
</reference>
<dbReference type="Pfam" id="PF08818">
    <property type="entry name" value="DUF1801"/>
    <property type="match status" value="1"/>
</dbReference>
<protein>
    <recommendedName>
        <fullName evidence="1">YdhG-like domain-containing protein</fullName>
    </recommendedName>
</protein>
<feature type="domain" description="YdhG-like" evidence="1">
    <location>
        <begin position="23"/>
        <end position="102"/>
    </location>
</feature>
<proteinExistence type="predicted"/>
<sequence length="118" mass="14060">MPEGFKERYSDSFIQFVVPHEIYPAGYHVNPKEPLPFIGIASQKNFIGFYHMGIYAFEDISKWFADEYPKHVTTKLDMGKSCIRFKKMDQIPYKLIAELCKKITVHMWIEKYENSWKK</sequence>
<organism evidence="2">
    <name type="scientific">bioreactor metagenome</name>
    <dbReference type="NCBI Taxonomy" id="1076179"/>
    <lineage>
        <taxon>unclassified sequences</taxon>
        <taxon>metagenomes</taxon>
        <taxon>ecological metagenomes</taxon>
    </lineage>
</organism>
<comment type="caution">
    <text evidence="2">The sequence shown here is derived from an EMBL/GenBank/DDBJ whole genome shotgun (WGS) entry which is preliminary data.</text>
</comment>
<dbReference type="Gene3D" id="3.90.1150.200">
    <property type="match status" value="1"/>
</dbReference>
<dbReference type="SUPFAM" id="SSF159888">
    <property type="entry name" value="YdhG-like"/>
    <property type="match status" value="1"/>
</dbReference>
<dbReference type="InterPro" id="IPR014922">
    <property type="entry name" value="YdhG-like"/>
</dbReference>
<evidence type="ECO:0000259" key="1">
    <source>
        <dbReference type="Pfam" id="PF08818"/>
    </source>
</evidence>
<name>A0A645J0L8_9ZZZZ</name>